<dbReference type="PANTHER" id="PTHR11226">
    <property type="entry name" value="UDP-GLUCOSE GLYCOPROTEIN:GLUCOSYLTRANSFERASE"/>
    <property type="match status" value="1"/>
</dbReference>
<comment type="caution">
    <text evidence="12">The sequence shown here is derived from an EMBL/GenBank/DDBJ whole genome shotgun (WGS) entry which is preliminary data.</text>
</comment>
<reference evidence="12" key="1">
    <citation type="submission" date="2021-05" db="EMBL/GenBank/DDBJ databases">
        <title>The genome of the haptophyte Pavlova lutheri (Diacronema luteri, Pavlovales) - a model for lipid biosynthesis in eukaryotic algae.</title>
        <authorList>
            <person name="Hulatt C.J."/>
            <person name="Posewitz M.C."/>
        </authorList>
    </citation>
    <scope>NUCLEOTIDE SEQUENCE</scope>
    <source>
        <strain evidence="12">NIVA-4/92</strain>
    </source>
</reference>
<feature type="domain" description="UGGT thioredoxin-like" evidence="10">
    <location>
        <begin position="493"/>
        <end position="582"/>
    </location>
</feature>
<dbReference type="GO" id="GO:0018279">
    <property type="term" value="P:protein N-linked glycosylation via asparagine"/>
    <property type="evidence" value="ECO:0007669"/>
    <property type="project" value="TreeGrafter"/>
</dbReference>
<dbReference type="EMBL" id="JAGTXO010000013">
    <property type="protein sequence ID" value="KAG8464370.1"/>
    <property type="molecule type" value="Genomic_DNA"/>
</dbReference>
<feature type="chain" id="PRO_5035262806" description="UDP-glucose:glycoprotein glucosyltransferase" evidence="7">
    <location>
        <begin position="20"/>
        <end position="1933"/>
    </location>
</feature>
<feature type="region of interest" description="Disordered" evidence="6">
    <location>
        <begin position="874"/>
        <end position="893"/>
    </location>
</feature>
<gene>
    <name evidence="12" type="ORF">KFE25_003433</name>
</gene>
<dbReference type="GO" id="GO:0003980">
    <property type="term" value="F:UDP-glucose:glycoprotein glucosyltransferase activity"/>
    <property type="evidence" value="ECO:0007669"/>
    <property type="project" value="InterPro"/>
</dbReference>
<feature type="domain" description="UGGT thioredoxin-like" evidence="9">
    <location>
        <begin position="339"/>
        <end position="455"/>
    </location>
</feature>
<evidence type="ECO:0000256" key="4">
    <source>
        <dbReference type="ARBA" id="ARBA00022824"/>
    </source>
</evidence>
<proteinExistence type="predicted"/>
<evidence type="ECO:0000256" key="3">
    <source>
        <dbReference type="ARBA" id="ARBA00022729"/>
    </source>
</evidence>
<dbReference type="InterPro" id="IPR040694">
    <property type="entry name" value="UGGT_TRXL_2"/>
</dbReference>
<dbReference type="InterPro" id="IPR029044">
    <property type="entry name" value="Nucleotide-diphossugar_trans"/>
</dbReference>
<dbReference type="Gene3D" id="3.90.550.10">
    <property type="entry name" value="Spore Coat Polysaccharide Biosynthesis Protein SpsA, Chain A"/>
    <property type="match status" value="1"/>
</dbReference>
<dbReference type="OMA" id="VEMHREQ"/>
<dbReference type="InterPro" id="IPR009448">
    <property type="entry name" value="UDP-g_GGtrans"/>
</dbReference>
<name>A0A8J5XJ70_DIALT</name>
<dbReference type="SUPFAM" id="SSF53448">
    <property type="entry name" value="Nucleotide-diphospho-sugar transferases"/>
    <property type="match status" value="1"/>
</dbReference>
<dbReference type="Pfam" id="PF18402">
    <property type="entry name" value="Thioredoxin_14"/>
    <property type="match status" value="1"/>
</dbReference>
<evidence type="ECO:0008006" key="14">
    <source>
        <dbReference type="Google" id="ProtNLM"/>
    </source>
</evidence>
<accession>A0A8J5XJ70</accession>
<evidence type="ECO:0000256" key="5">
    <source>
        <dbReference type="ARBA" id="ARBA00023180"/>
    </source>
</evidence>
<dbReference type="Pfam" id="PF18400">
    <property type="entry name" value="Thioredoxin_12"/>
    <property type="match status" value="1"/>
</dbReference>
<dbReference type="UniPathway" id="UPA00378"/>
<dbReference type="InterPro" id="IPR040497">
    <property type="entry name" value="Glyco_transf_24"/>
</dbReference>
<dbReference type="Pfam" id="PF18404">
    <property type="entry name" value="Glyco_transf_24"/>
    <property type="match status" value="1"/>
</dbReference>
<evidence type="ECO:0000259" key="9">
    <source>
        <dbReference type="Pfam" id="PF18401"/>
    </source>
</evidence>
<evidence type="ECO:0000313" key="12">
    <source>
        <dbReference type="EMBL" id="KAG8464370.1"/>
    </source>
</evidence>
<evidence type="ECO:0000259" key="10">
    <source>
        <dbReference type="Pfam" id="PF18402"/>
    </source>
</evidence>
<dbReference type="GO" id="GO:0051082">
    <property type="term" value="F:unfolded protein binding"/>
    <property type="evidence" value="ECO:0007669"/>
    <property type="project" value="TreeGrafter"/>
</dbReference>
<feature type="compositionally biased region" description="Gly residues" evidence="6">
    <location>
        <begin position="1602"/>
        <end position="1611"/>
    </location>
</feature>
<evidence type="ECO:0000256" key="7">
    <source>
        <dbReference type="SAM" id="SignalP"/>
    </source>
</evidence>
<evidence type="ECO:0000259" key="11">
    <source>
        <dbReference type="Pfam" id="PF18404"/>
    </source>
</evidence>
<keyword evidence="5" id="KW-0325">Glycoprotein</keyword>
<feature type="signal peptide" evidence="7">
    <location>
        <begin position="1"/>
        <end position="19"/>
    </location>
</feature>
<evidence type="ECO:0000256" key="6">
    <source>
        <dbReference type="SAM" id="MobiDB-lite"/>
    </source>
</evidence>
<dbReference type="Proteomes" id="UP000751190">
    <property type="component" value="Unassembled WGS sequence"/>
</dbReference>
<dbReference type="Pfam" id="PF18401">
    <property type="entry name" value="Thioredoxin_13"/>
    <property type="match status" value="1"/>
</dbReference>
<dbReference type="InterPro" id="IPR040693">
    <property type="entry name" value="UGGT_TRXL_1"/>
</dbReference>
<keyword evidence="13" id="KW-1185">Reference proteome</keyword>
<dbReference type="GO" id="GO:0036503">
    <property type="term" value="P:ERAD pathway"/>
    <property type="evidence" value="ECO:0007669"/>
    <property type="project" value="TreeGrafter"/>
</dbReference>
<evidence type="ECO:0000256" key="2">
    <source>
        <dbReference type="ARBA" id="ARBA00004319"/>
    </source>
</evidence>
<evidence type="ECO:0000313" key="13">
    <source>
        <dbReference type="Proteomes" id="UP000751190"/>
    </source>
</evidence>
<dbReference type="OrthoDB" id="27683at2759"/>
<keyword evidence="4" id="KW-0256">Endoplasmic reticulum</keyword>
<keyword evidence="3 7" id="KW-0732">Signal</keyword>
<dbReference type="Pfam" id="PF06427">
    <property type="entry name" value="UDP-g_GGTase"/>
    <property type="match status" value="1"/>
</dbReference>
<comment type="subcellular location">
    <subcellularLocation>
        <location evidence="2">Endoplasmic reticulum lumen</location>
    </subcellularLocation>
</comment>
<feature type="domain" description="Glucosyltransferase 24 catalytic" evidence="11">
    <location>
        <begin position="1637"/>
        <end position="1906"/>
    </location>
</feature>
<evidence type="ECO:0000256" key="1">
    <source>
        <dbReference type="ARBA" id="ARBA00001913"/>
    </source>
</evidence>
<feature type="compositionally biased region" description="Low complexity" evidence="6">
    <location>
        <begin position="876"/>
        <end position="886"/>
    </location>
</feature>
<feature type="region of interest" description="Disordered" evidence="6">
    <location>
        <begin position="1565"/>
        <end position="1611"/>
    </location>
</feature>
<dbReference type="InterPro" id="IPR040692">
    <property type="entry name" value="UGGT_TRXL_3"/>
</dbReference>
<dbReference type="PANTHER" id="PTHR11226:SF0">
    <property type="entry name" value="UDP-GLUCOSE:GLYCOPROTEIN GLUCOSYLTRANSFERASE"/>
    <property type="match status" value="1"/>
</dbReference>
<sequence>MVTHAVATLALFCAAGGLAETPAPGASTPKTIAVLLRANWRTTPLLLEASEFFATEDSPAAFWRFAEHGAIAAAMALPSDEAQHAAVERAALDLLAPLDQRLLETYLATAALSPRVEAQLSDERSRAAELGVPPHAVWWALACGRAYMPGGAETLDQFLVNLRCAAEPVDEDSAHVYTSAGAAARAEPPLVTLFATLGTEPFAQAHAALRAAADGDRIAYAHVHRAAPGSRPDADGGATGGEGAVLSGYGVSLAIKNMEYKVIDDTGAEGAFGIDAEAIASLGGDADADADDEVGGFLFSTLGARRPELVDGLGALRAQLQREAAADGLRAGGDGDGSELKVWALADLGYQAAYRVATAANPLSALRDISSNLPAVASTLARVRVDPKFKHEIAQNAGALWSPGQSLVTINGRSLPLVGADNNYFPALDLVRDEVRLASTLVARGAPPAAVPRLLAATHDGGAGGGGGAAGGSGAAATAVCIEPLPAEGAPAAAVWLSNVEKDAPFRQLPRSFAHLLRPSWPGQVAFIRRNIYSAIIVADPTTEDGARALHTAVALVQQGAPLRVGLVVARAERDADDAADASTTHAEAKLAPSLRAHLASGWAQSAAAAELAAAGVTLPHAGGDDGAARSTAGAAGARALRGASAQVALYARALAVASQLGGSTAASTFVLAVHELRERAGDADGMDPFAQMFGGGGGGIDGLDAIELAPITRDIVGEALVHALSRTKHAAQADELVSAICVGLALPDSDDGTGEAGGRVQLLDDAAHADDAEQAVSLSDVQLDAALDALPSIESAAASDAIRNAHTAAADFVASRSLGASLPLLLLNGAVHQLGDQAADDESMGALDRVLMMGALSSAESAVRALVRSGDLTDAPKAQPQQQPADGTVNAPAYDPDAVLRTIARKASCLDQYHPRIVGAGAAAAKFVALDDEALTRRRTYLAPPQHAGARAAGDGDAGSATASCAAPPLAHWVAVDLGTAAGVRLAAAALERVEAAAALGAPGAPPACVRASVVHRVDPRAPTSADGASAAVATRALTLALASAWEAVLQAHVEADASDASADGAFARTLDALRGVLLIGAAAAARAGADASERSIGAIGALRAQLGEGGRARELFDSAQHTLRVQALIAADGLWCARVLDTGARGASGGDGGADVGASASARALADGYVVTNGRVLDDSAAAGRIDAGALAMLEASEWRAGGEAVGAALAPAASATAAPSVAERREAADRLLRVGSWLRQHARADGVERVRALEEGAACALACVQLGATRVGGAHAHGESDVDAGLAAALHMVALVDPLSRAAQRLAPVLAQLRASLGLRVTLILNPSPSQTDLPLKDFYRYTAPHALAFDERGRRAPPSARFGSLSTPHTLTLHLDTAAGWLTEPSACAHDMDNFRLADVPNAAPTVLAEYRLAALLISGSCHDLSRQVPPNGLQLVLSAPAAGVPPGGAAGATHVLADTLVMQNLGYFQLQAFPGPFAVRLASGSLSEEVYEILELPRAARTPEPGRRGRRGGALVLREADLEQLTPVAQQRLAVRSFEGATTTLLVRKRAGKENVQLLEADGEQQQAAAGGGGARRRGARGGGAARGAGAREAEAAGGGGGGGGGSSGSLWNAASSLWATAKPRAPDDETVHIFSLASGQLYERFLRIMMLSVVEKSSRKVKFWLIRNFASAGFKAAVPHLAAAKGFEVEFVRYQWPPWLRAQSEKQRIIWGYKILFLDVLFPLSLKKVIYIDADQVVRSDIAELWDLDLKGRAVGMTPFCSHDANPHTTGFRFWAQGYWVDHLRSRPYHISALFVVDLQAFRARAAGDRYRVFYDSLSADPNSLSNLDQDLPNYAQHSVPIASLPEHWLWCETWCGNASKAEARTIDLCNNPLTKEPKIEMAKRIIGQRWIDLDNEARAIEAAFAANASAASARGGGGARAERDEL</sequence>
<organism evidence="12 13">
    <name type="scientific">Diacronema lutheri</name>
    <name type="common">Unicellular marine alga</name>
    <name type="synonym">Monochrysis lutheri</name>
    <dbReference type="NCBI Taxonomy" id="2081491"/>
    <lineage>
        <taxon>Eukaryota</taxon>
        <taxon>Haptista</taxon>
        <taxon>Haptophyta</taxon>
        <taxon>Pavlovophyceae</taxon>
        <taxon>Pavlovales</taxon>
        <taxon>Pavlovaceae</taxon>
        <taxon>Diacronema</taxon>
    </lineage>
</organism>
<dbReference type="GO" id="GO:0005788">
    <property type="term" value="C:endoplasmic reticulum lumen"/>
    <property type="evidence" value="ECO:0007669"/>
    <property type="project" value="UniProtKB-SubCell"/>
</dbReference>
<comment type="cofactor">
    <cofactor evidence="1">
        <name>Ca(2+)</name>
        <dbReference type="ChEBI" id="CHEBI:29108"/>
    </cofactor>
</comment>
<feature type="domain" description="UGGT thioredoxin-like" evidence="8">
    <location>
        <begin position="43"/>
        <end position="222"/>
    </location>
</feature>
<evidence type="ECO:0000259" key="8">
    <source>
        <dbReference type="Pfam" id="PF18400"/>
    </source>
</evidence>
<protein>
    <recommendedName>
        <fullName evidence="14">UDP-glucose:glycoprotein glucosyltransferase</fullName>
    </recommendedName>
</protein>
<dbReference type="CDD" id="cd06432">
    <property type="entry name" value="GT8_HUGT1_C_like"/>
    <property type="match status" value="1"/>
</dbReference>